<comment type="caution">
    <text evidence="2">The sequence shown here is derived from an EMBL/GenBank/DDBJ whole genome shotgun (WGS) entry which is preliminary data.</text>
</comment>
<evidence type="ECO:0000313" key="2">
    <source>
        <dbReference type="EMBL" id="KAF3514356.1"/>
    </source>
</evidence>
<sequence length="178" mass="20239">MVATLVLVRDENGDLHDKEGHLPNAADDDFLQVVKHEKLQEGDFEVEKHRSTTPTESVASCNVVRIMTHEEFPTCHTHLPSPLYVNIDRQIEPTIDQQRETTTDRQPPATIDRLAPLTFRLQLPKIDIAQINALRPQPKPSANPPETTSTHSEDAPEPMQVVKTPMDRILRKRKEKGY</sequence>
<dbReference type="AlphaFoldDB" id="A0A8S9PDY8"/>
<organism evidence="2 3">
    <name type="scientific">Brassica cretica</name>
    <name type="common">Mustard</name>
    <dbReference type="NCBI Taxonomy" id="69181"/>
    <lineage>
        <taxon>Eukaryota</taxon>
        <taxon>Viridiplantae</taxon>
        <taxon>Streptophyta</taxon>
        <taxon>Embryophyta</taxon>
        <taxon>Tracheophyta</taxon>
        <taxon>Spermatophyta</taxon>
        <taxon>Magnoliopsida</taxon>
        <taxon>eudicotyledons</taxon>
        <taxon>Gunneridae</taxon>
        <taxon>Pentapetalae</taxon>
        <taxon>rosids</taxon>
        <taxon>malvids</taxon>
        <taxon>Brassicales</taxon>
        <taxon>Brassicaceae</taxon>
        <taxon>Brassiceae</taxon>
        <taxon>Brassica</taxon>
    </lineage>
</organism>
<gene>
    <name evidence="2" type="ORF">F2Q69_00006384</name>
</gene>
<evidence type="ECO:0000256" key="1">
    <source>
        <dbReference type="SAM" id="MobiDB-lite"/>
    </source>
</evidence>
<reference evidence="2" key="1">
    <citation type="submission" date="2019-12" db="EMBL/GenBank/DDBJ databases">
        <title>Genome sequencing and annotation of Brassica cretica.</title>
        <authorList>
            <person name="Studholme D.J."/>
            <person name="Sarris P."/>
        </authorList>
    </citation>
    <scope>NUCLEOTIDE SEQUENCE</scope>
    <source>
        <strain evidence="2">PFS-109/04</strain>
        <tissue evidence="2">Leaf</tissue>
    </source>
</reference>
<evidence type="ECO:0000313" key="3">
    <source>
        <dbReference type="Proteomes" id="UP000712600"/>
    </source>
</evidence>
<dbReference type="EMBL" id="QGKX02001521">
    <property type="protein sequence ID" value="KAF3514356.1"/>
    <property type="molecule type" value="Genomic_DNA"/>
</dbReference>
<dbReference type="Proteomes" id="UP000712600">
    <property type="component" value="Unassembled WGS sequence"/>
</dbReference>
<name>A0A8S9PDY8_BRACR</name>
<proteinExistence type="predicted"/>
<feature type="region of interest" description="Disordered" evidence="1">
    <location>
        <begin position="133"/>
        <end position="178"/>
    </location>
</feature>
<protein>
    <submittedName>
        <fullName evidence="2">Uncharacterized protein</fullName>
    </submittedName>
</protein>
<accession>A0A8S9PDY8</accession>